<reference evidence="1" key="2">
    <citation type="submission" date="2020-11" db="EMBL/GenBank/DDBJ databases">
        <authorList>
            <consortium name="NCBI Pathogen Detection Project"/>
        </authorList>
    </citation>
    <scope>NUCLEOTIDE SEQUENCE</scope>
    <source>
        <strain evidence="1">RS189</strain>
    </source>
</reference>
<dbReference type="Proteomes" id="UP000867745">
    <property type="component" value="Unassembled WGS sequence"/>
</dbReference>
<proteinExistence type="predicted"/>
<accession>A0AA37Z8E9</accession>
<evidence type="ECO:0000313" key="1">
    <source>
        <dbReference type="EMBL" id="HAT7591745.1"/>
    </source>
</evidence>
<comment type="caution">
    <text evidence="1">The sequence shown here is derived from an EMBL/GenBank/DDBJ whole genome shotgun (WGS) entry which is preliminary data.</text>
</comment>
<name>A0AA37Z8E9_9ENTR</name>
<dbReference type="EMBL" id="DACUGV010000001">
    <property type="protein sequence ID" value="HAT7591745.1"/>
    <property type="molecule type" value="Genomic_DNA"/>
</dbReference>
<dbReference type="AlphaFoldDB" id="A0AA37Z8E9"/>
<evidence type="ECO:0000313" key="2">
    <source>
        <dbReference type="Proteomes" id="UP000867745"/>
    </source>
</evidence>
<sequence>MAVSGEHHISDPAGIADTFYKCYPDAVSGIENVRLMKGKEIPDWR</sequence>
<protein>
    <submittedName>
        <fullName evidence="1">Uncharacterized protein</fullName>
    </submittedName>
</protein>
<organism evidence="1 2">
    <name type="scientific">Citrobacter werkmanii</name>
    <dbReference type="NCBI Taxonomy" id="67827"/>
    <lineage>
        <taxon>Bacteria</taxon>
        <taxon>Pseudomonadati</taxon>
        <taxon>Pseudomonadota</taxon>
        <taxon>Gammaproteobacteria</taxon>
        <taxon>Enterobacterales</taxon>
        <taxon>Enterobacteriaceae</taxon>
        <taxon>Citrobacter</taxon>
        <taxon>Citrobacter freundii complex</taxon>
    </lineage>
</organism>
<dbReference type="RefSeq" id="WP_156107320.1">
    <property type="nucleotide sequence ID" value="NZ_CP084372.1"/>
</dbReference>
<gene>
    <name evidence="1" type="ORF">JAW44_001460</name>
</gene>
<reference evidence="1" key="1">
    <citation type="journal article" date="2018" name="Genome Biol.">
        <title>SKESA: strategic k-mer extension for scrupulous assemblies.</title>
        <authorList>
            <person name="Souvorov A."/>
            <person name="Agarwala R."/>
            <person name="Lipman D.J."/>
        </authorList>
    </citation>
    <scope>NUCLEOTIDE SEQUENCE</scope>
    <source>
        <strain evidence="1">RS189</strain>
    </source>
</reference>